<dbReference type="HOGENOM" id="CLU_079078_0_0_1"/>
<protein>
    <recommendedName>
        <fullName evidence="4">Peptidase M14 domain-containing protein</fullName>
    </recommendedName>
</protein>
<dbReference type="PaxDb" id="2903-EOD14433"/>
<dbReference type="GO" id="GO:0006508">
    <property type="term" value="P:proteolysis"/>
    <property type="evidence" value="ECO:0007669"/>
    <property type="project" value="InterPro"/>
</dbReference>
<sequence length="343" mass="36822">MGACASCAQASTDDVPPPAEADPAAAEAALNTKGPPPSVLSYPIGTPGQPWGESERKSWYQRASSTQRSYEEDVVSRVMALEDRFEVVLYGRLYDRYSLFAVRSKQWDASKPCCLVSGGVHGYETSGVKGALLFLETRALDYADTFNLLVLPCVSPWGYENVQRWTPNAVDPNRAWGALAAVSCDEANAASALVASLGVEKWKCHIDLHETTNTDATEFTPARCARDGTAFEEDEIPDGFYLVCDSERPQGGWAAAVIDAVRKETHIAPADANGEICGESVSQEGVILVPFKKVAVCACIADADFATTTEVYPDSVTSTAEECNRAQVAAVSGGLDYIRRSAL</sequence>
<dbReference type="InterPro" id="IPR021259">
    <property type="entry name" value="DUF2817"/>
</dbReference>
<evidence type="ECO:0000256" key="2">
    <source>
        <dbReference type="PROSITE-ProRule" id="PRU01379"/>
    </source>
</evidence>
<dbReference type="OMA" id="PQECNDA"/>
<dbReference type="Gene3D" id="3.40.630.10">
    <property type="entry name" value="Zn peptidases"/>
    <property type="match status" value="1"/>
</dbReference>
<dbReference type="GO" id="GO:0008270">
    <property type="term" value="F:zinc ion binding"/>
    <property type="evidence" value="ECO:0007669"/>
    <property type="project" value="InterPro"/>
</dbReference>
<proteinExistence type="inferred from homology"/>
<dbReference type="eggNOG" id="ENOG502RDMV">
    <property type="taxonomic scope" value="Eukaryota"/>
</dbReference>
<evidence type="ECO:0000256" key="3">
    <source>
        <dbReference type="SAM" id="MobiDB-lite"/>
    </source>
</evidence>
<dbReference type="GeneID" id="17260587"/>
<dbReference type="CDD" id="cd06231">
    <property type="entry name" value="M14_REP34-like"/>
    <property type="match status" value="1"/>
</dbReference>
<dbReference type="RefSeq" id="XP_005766862.1">
    <property type="nucleotide sequence ID" value="XM_005766805.1"/>
</dbReference>
<comment type="caution">
    <text evidence="2">Lacks conserved residue(s) required for the propagation of feature annotation.</text>
</comment>
<dbReference type="EnsemblProtists" id="EOD14433">
    <property type="protein sequence ID" value="EOD14433"/>
    <property type="gene ID" value="EMIHUDRAFT_211892"/>
</dbReference>
<dbReference type="KEGG" id="ehx:EMIHUDRAFT_211892"/>
<dbReference type="Proteomes" id="UP000013827">
    <property type="component" value="Unassembled WGS sequence"/>
</dbReference>
<reference evidence="6" key="1">
    <citation type="journal article" date="2013" name="Nature">
        <title>Pan genome of the phytoplankton Emiliania underpins its global distribution.</title>
        <authorList>
            <person name="Read B.A."/>
            <person name="Kegel J."/>
            <person name="Klute M.J."/>
            <person name="Kuo A."/>
            <person name="Lefebvre S.C."/>
            <person name="Maumus F."/>
            <person name="Mayer C."/>
            <person name="Miller J."/>
            <person name="Monier A."/>
            <person name="Salamov A."/>
            <person name="Young J."/>
            <person name="Aguilar M."/>
            <person name="Claverie J.M."/>
            <person name="Frickenhaus S."/>
            <person name="Gonzalez K."/>
            <person name="Herman E.K."/>
            <person name="Lin Y.C."/>
            <person name="Napier J."/>
            <person name="Ogata H."/>
            <person name="Sarno A.F."/>
            <person name="Shmutz J."/>
            <person name="Schroeder D."/>
            <person name="de Vargas C."/>
            <person name="Verret F."/>
            <person name="von Dassow P."/>
            <person name="Valentin K."/>
            <person name="Van de Peer Y."/>
            <person name="Wheeler G."/>
            <person name="Dacks J.B."/>
            <person name="Delwiche C.F."/>
            <person name="Dyhrman S.T."/>
            <person name="Glockner G."/>
            <person name="John U."/>
            <person name="Richards T."/>
            <person name="Worden A.Z."/>
            <person name="Zhang X."/>
            <person name="Grigoriev I.V."/>
            <person name="Allen A.E."/>
            <person name="Bidle K."/>
            <person name="Borodovsky M."/>
            <person name="Bowler C."/>
            <person name="Brownlee C."/>
            <person name="Cock J.M."/>
            <person name="Elias M."/>
            <person name="Gladyshev V.N."/>
            <person name="Groth M."/>
            <person name="Guda C."/>
            <person name="Hadaegh A."/>
            <person name="Iglesias-Rodriguez M.D."/>
            <person name="Jenkins J."/>
            <person name="Jones B.M."/>
            <person name="Lawson T."/>
            <person name="Leese F."/>
            <person name="Lindquist E."/>
            <person name="Lobanov A."/>
            <person name="Lomsadze A."/>
            <person name="Malik S.B."/>
            <person name="Marsh M.E."/>
            <person name="Mackinder L."/>
            <person name="Mock T."/>
            <person name="Mueller-Roeber B."/>
            <person name="Pagarete A."/>
            <person name="Parker M."/>
            <person name="Probert I."/>
            <person name="Quesneville H."/>
            <person name="Raines C."/>
            <person name="Rensing S.A."/>
            <person name="Riano-Pachon D.M."/>
            <person name="Richier S."/>
            <person name="Rokitta S."/>
            <person name="Shiraiwa Y."/>
            <person name="Soanes D.M."/>
            <person name="van der Giezen M."/>
            <person name="Wahlund T.M."/>
            <person name="Williams B."/>
            <person name="Wilson W."/>
            <person name="Wolfe G."/>
            <person name="Wurch L.L."/>
        </authorList>
    </citation>
    <scope>NUCLEOTIDE SEQUENCE</scope>
</reference>
<dbReference type="InterPro" id="IPR000834">
    <property type="entry name" value="Peptidase_M14"/>
</dbReference>
<dbReference type="AlphaFoldDB" id="A0A0D3IT48"/>
<organism evidence="5 6">
    <name type="scientific">Emiliania huxleyi (strain CCMP1516)</name>
    <dbReference type="NCBI Taxonomy" id="280463"/>
    <lineage>
        <taxon>Eukaryota</taxon>
        <taxon>Haptista</taxon>
        <taxon>Haptophyta</taxon>
        <taxon>Prymnesiophyceae</taxon>
        <taxon>Isochrysidales</taxon>
        <taxon>Noelaerhabdaceae</taxon>
        <taxon>Emiliania</taxon>
    </lineage>
</organism>
<feature type="region of interest" description="Disordered" evidence="3">
    <location>
        <begin position="1"/>
        <end position="56"/>
    </location>
</feature>
<feature type="domain" description="Peptidase M14" evidence="4">
    <location>
        <begin position="59"/>
        <end position="343"/>
    </location>
</feature>
<dbReference type="PROSITE" id="PS52035">
    <property type="entry name" value="PEPTIDASE_M14"/>
    <property type="match status" value="1"/>
</dbReference>
<reference evidence="5" key="2">
    <citation type="submission" date="2024-10" db="UniProtKB">
        <authorList>
            <consortium name="EnsemblProtists"/>
        </authorList>
    </citation>
    <scope>IDENTIFICATION</scope>
</reference>
<evidence type="ECO:0000259" key="4">
    <source>
        <dbReference type="PROSITE" id="PS52035"/>
    </source>
</evidence>
<name>A0A0D3IT48_EMIH1</name>
<dbReference type="SUPFAM" id="SSF53187">
    <property type="entry name" value="Zn-dependent exopeptidases"/>
    <property type="match status" value="1"/>
</dbReference>
<keyword evidence="6" id="KW-1185">Reference proteome</keyword>
<dbReference type="Pfam" id="PF10994">
    <property type="entry name" value="DUF2817"/>
    <property type="match status" value="1"/>
</dbReference>
<evidence type="ECO:0000256" key="1">
    <source>
        <dbReference type="ARBA" id="ARBA00005988"/>
    </source>
</evidence>
<dbReference type="GO" id="GO:0004181">
    <property type="term" value="F:metallocarboxypeptidase activity"/>
    <property type="evidence" value="ECO:0007669"/>
    <property type="project" value="InterPro"/>
</dbReference>
<evidence type="ECO:0000313" key="5">
    <source>
        <dbReference type="EnsemblProtists" id="EOD14433"/>
    </source>
</evidence>
<comment type="similarity">
    <text evidence="1 2">Belongs to the peptidase M14 family.</text>
</comment>
<evidence type="ECO:0000313" key="6">
    <source>
        <dbReference type="Proteomes" id="UP000013827"/>
    </source>
</evidence>
<accession>A0A0D3IT48</accession>